<name>A0A7W8VAY8_PARAM</name>
<organism evidence="1 2">
    <name type="scientific">Paraburkholderia atlantica</name>
    <dbReference type="NCBI Taxonomy" id="2654982"/>
    <lineage>
        <taxon>Bacteria</taxon>
        <taxon>Pseudomonadati</taxon>
        <taxon>Pseudomonadota</taxon>
        <taxon>Betaproteobacteria</taxon>
        <taxon>Burkholderiales</taxon>
        <taxon>Burkholderiaceae</taxon>
        <taxon>Paraburkholderia</taxon>
    </lineage>
</organism>
<evidence type="ECO:0000313" key="1">
    <source>
        <dbReference type="EMBL" id="MBB5429552.1"/>
    </source>
</evidence>
<comment type="caution">
    <text evidence="1">The sequence shown here is derived from an EMBL/GenBank/DDBJ whole genome shotgun (WGS) entry which is preliminary data.</text>
</comment>
<dbReference type="Proteomes" id="UP000592780">
    <property type="component" value="Unassembled WGS sequence"/>
</dbReference>
<dbReference type="AlphaFoldDB" id="A0A7W8VAY8"/>
<reference evidence="1 2" key="1">
    <citation type="submission" date="2020-08" db="EMBL/GenBank/DDBJ databases">
        <title>Genomic Encyclopedia of Type Strains, Phase IV (KMG-V): Genome sequencing to study the core and pangenomes of soil and plant-associated prokaryotes.</title>
        <authorList>
            <person name="Whitman W."/>
        </authorList>
    </citation>
    <scope>NUCLEOTIDE SEQUENCE [LARGE SCALE GENOMIC DNA]</scope>
    <source>
        <strain evidence="1 2">JPY158</strain>
    </source>
</reference>
<proteinExistence type="predicted"/>
<gene>
    <name evidence="1" type="ORF">HDG40_007749</name>
</gene>
<keyword evidence="2" id="KW-1185">Reference proteome</keyword>
<evidence type="ECO:0000313" key="2">
    <source>
        <dbReference type="Proteomes" id="UP000592780"/>
    </source>
</evidence>
<protein>
    <recommendedName>
        <fullName evidence="3">Transposase</fullName>
    </recommendedName>
</protein>
<sequence length="107" mass="12136">MAHRLDRLLDAPRPGAARTIEDSHVDSVVAKTQESVPAGAAHWSTRTMAREIRLSQTSVSRIWWAFGLQPRRQETFKLSSDPLFVDKVRDNVVRYLDPPLKAMVLRG</sequence>
<accession>A0A7W8VAY8</accession>
<evidence type="ECO:0008006" key="3">
    <source>
        <dbReference type="Google" id="ProtNLM"/>
    </source>
</evidence>
<dbReference type="EMBL" id="JACHDD010000032">
    <property type="protein sequence ID" value="MBB5429552.1"/>
    <property type="molecule type" value="Genomic_DNA"/>
</dbReference>